<dbReference type="SUPFAM" id="SSF52540">
    <property type="entry name" value="P-loop containing nucleoside triphosphate hydrolases"/>
    <property type="match status" value="1"/>
</dbReference>
<proteinExistence type="predicted"/>
<evidence type="ECO:0000256" key="1">
    <source>
        <dbReference type="SAM" id="Phobius"/>
    </source>
</evidence>
<comment type="caution">
    <text evidence="3">The sequence shown here is derived from an EMBL/GenBank/DDBJ whole genome shotgun (WGS) entry which is preliminary data.</text>
</comment>
<sequence>MEVKLINGFNLKKVLICLSGITIIFFIVILSLNNGDFKGGIRVPKHHLQGAKIVLWPPFTKHLYGKTASKVGFETATEHKVVHATAKTLTLERDLKLADQSLHYRNDKLEETKISNQNNMMHSKVMIVGYKRGGTSFFGELLHHFPNTQYLFEPLIGVYGHMYLGEVVTPWAIRIHSNGTIRAIPEYEEAYAITQLHHLFNCNYQKMHPHVYTNKGPFVSRETEFTDCMEGKRLGRTNDYHHKECSRNVYLDKLPNYCINPDILTKDRDKNPDGLRSEILTKFRNFNDPIGFRKKVLKCGEILQKQCQSSSTVVIKLIRSRMSTAIKILKRDPDIKIIHYIRDPRGIQDSRRRTIVGYAYTRTMNISDSSRLLCKIMLNDAETVKSQPLHIKNRILQVRYEDILLNRNTSLARISNFLGKDDWSPLATWMDQIDCITNEYGEKVCTKGSDSMNKWHENLQKHDQTEIAKTCAGALKYFGYPKT</sequence>
<dbReference type="InterPro" id="IPR051135">
    <property type="entry name" value="Gal/GlcNAc/GalNAc_ST"/>
</dbReference>
<organism evidence="3 4">
    <name type="scientific">Owenia fusiformis</name>
    <name type="common">Polychaete worm</name>
    <dbReference type="NCBI Taxonomy" id="6347"/>
    <lineage>
        <taxon>Eukaryota</taxon>
        <taxon>Metazoa</taxon>
        <taxon>Spiralia</taxon>
        <taxon>Lophotrochozoa</taxon>
        <taxon>Annelida</taxon>
        <taxon>Polychaeta</taxon>
        <taxon>Sedentaria</taxon>
        <taxon>Canalipalpata</taxon>
        <taxon>Sabellida</taxon>
        <taxon>Oweniida</taxon>
        <taxon>Oweniidae</taxon>
        <taxon>Owenia</taxon>
    </lineage>
</organism>
<dbReference type="PANTHER" id="PTHR10704">
    <property type="entry name" value="CARBOHYDRATE SULFOTRANSFERASE"/>
    <property type="match status" value="1"/>
</dbReference>
<dbReference type="InterPro" id="IPR000863">
    <property type="entry name" value="Sulfotransferase_dom"/>
</dbReference>
<keyword evidence="1" id="KW-0472">Membrane</keyword>
<dbReference type="OrthoDB" id="5987729at2759"/>
<dbReference type="GO" id="GO:0001517">
    <property type="term" value="F:N-acetylglucosamine 6-O-sulfotransferase activity"/>
    <property type="evidence" value="ECO:0007669"/>
    <property type="project" value="TreeGrafter"/>
</dbReference>
<dbReference type="GO" id="GO:0006044">
    <property type="term" value="P:N-acetylglucosamine metabolic process"/>
    <property type="evidence" value="ECO:0007669"/>
    <property type="project" value="TreeGrafter"/>
</dbReference>
<keyword evidence="4" id="KW-1185">Reference proteome</keyword>
<evidence type="ECO:0000313" key="3">
    <source>
        <dbReference type="EMBL" id="CAH1799560.1"/>
    </source>
</evidence>
<protein>
    <recommendedName>
        <fullName evidence="2">Sulfotransferase domain-containing protein</fullName>
    </recommendedName>
</protein>
<dbReference type="Pfam" id="PF00685">
    <property type="entry name" value="Sulfotransfer_1"/>
    <property type="match status" value="1"/>
</dbReference>
<feature type="transmembrane region" description="Helical" evidence="1">
    <location>
        <begin position="14"/>
        <end position="32"/>
    </location>
</feature>
<name>A0A8S4PZ35_OWEFU</name>
<evidence type="ECO:0000259" key="2">
    <source>
        <dbReference type="Pfam" id="PF00685"/>
    </source>
</evidence>
<dbReference type="Gene3D" id="3.40.50.300">
    <property type="entry name" value="P-loop containing nucleotide triphosphate hydrolases"/>
    <property type="match status" value="1"/>
</dbReference>
<accession>A0A8S4PZ35</accession>
<keyword evidence="1" id="KW-1133">Transmembrane helix</keyword>
<keyword evidence="1" id="KW-0812">Transmembrane</keyword>
<dbReference type="Proteomes" id="UP000749559">
    <property type="component" value="Unassembled WGS sequence"/>
</dbReference>
<gene>
    <name evidence="3" type="ORF">OFUS_LOCUS23558</name>
</gene>
<dbReference type="PANTHER" id="PTHR10704:SF44">
    <property type="entry name" value="LD35051P-RELATED"/>
    <property type="match status" value="1"/>
</dbReference>
<feature type="domain" description="Sulfotransferase" evidence="2">
    <location>
        <begin position="123"/>
        <end position="421"/>
    </location>
</feature>
<evidence type="ECO:0000313" key="4">
    <source>
        <dbReference type="Proteomes" id="UP000749559"/>
    </source>
</evidence>
<dbReference type="AlphaFoldDB" id="A0A8S4PZ35"/>
<dbReference type="InterPro" id="IPR027417">
    <property type="entry name" value="P-loop_NTPase"/>
</dbReference>
<reference evidence="3" key="1">
    <citation type="submission" date="2022-03" db="EMBL/GenBank/DDBJ databases">
        <authorList>
            <person name="Martin C."/>
        </authorList>
    </citation>
    <scope>NUCLEOTIDE SEQUENCE</scope>
</reference>
<dbReference type="GO" id="GO:0006790">
    <property type="term" value="P:sulfur compound metabolic process"/>
    <property type="evidence" value="ECO:0007669"/>
    <property type="project" value="TreeGrafter"/>
</dbReference>
<dbReference type="EMBL" id="CAIIXF020000011">
    <property type="protein sequence ID" value="CAH1799560.1"/>
    <property type="molecule type" value="Genomic_DNA"/>
</dbReference>